<keyword evidence="1" id="KW-0472">Membrane</keyword>
<dbReference type="NCBIfam" id="NF040576">
    <property type="entry name" value="T2SS_GspM_XpsM"/>
    <property type="match status" value="1"/>
</dbReference>
<evidence type="ECO:0000256" key="1">
    <source>
        <dbReference type="SAM" id="Phobius"/>
    </source>
</evidence>
<dbReference type="Proteomes" id="UP000243679">
    <property type="component" value="Chromosome"/>
</dbReference>
<protein>
    <submittedName>
        <fullName evidence="2">General secretion pathway protein M</fullName>
    </submittedName>
</protein>
<keyword evidence="3" id="KW-1185">Reference proteome</keyword>
<dbReference type="InterPro" id="IPR034756">
    <property type="entry name" value="T2SSM_b"/>
</dbReference>
<dbReference type="Pfam" id="PF10741">
    <property type="entry name" value="T2SSM_b"/>
    <property type="match status" value="1"/>
</dbReference>
<keyword evidence="1" id="KW-0812">Transmembrane</keyword>
<dbReference type="AlphaFoldDB" id="A0A1Q2SK84"/>
<feature type="transmembrane region" description="Helical" evidence="1">
    <location>
        <begin position="12"/>
        <end position="34"/>
    </location>
</feature>
<name>A0A1Q2SK84_9GAMM</name>
<accession>A0A1Q2SK84</accession>
<keyword evidence="1" id="KW-1133">Transmembrane helix</keyword>
<proteinExistence type="predicted"/>
<reference evidence="2 3" key="1">
    <citation type="journal article" date="2017" name="ISME J.">
        <title>An acid-tolerant ammonia-oxidizing ?-proteobacterium from soil.</title>
        <authorList>
            <person name="Hayatsu M."/>
            <person name="Tago K."/>
            <person name="Uchiyama I."/>
            <person name="Toyoda A."/>
            <person name="Wang Y."/>
            <person name="Shimomura Y."/>
            <person name="Okubo T."/>
            <person name="Kurisu F."/>
            <person name="Hirono Y."/>
            <person name="Nonaka K."/>
            <person name="Akiyama H."/>
            <person name="Itoh T."/>
            <person name="Takami H."/>
        </authorList>
    </citation>
    <scope>NUCLEOTIDE SEQUENCE [LARGE SCALE GENOMIC DNA]</scope>
    <source>
        <strain evidence="2 3">TAO100</strain>
    </source>
</reference>
<evidence type="ECO:0000313" key="2">
    <source>
        <dbReference type="EMBL" id="BAW79529.1"/>
    </source>
</evidence>
<sequence length="204" mass="23343">MNFHLPEKWHGAAAIGLLLLILLMIYIVAIQPIIAKHRFYQENIASMQQRLEKYQQIIASRPTLEIQLKQLYREQATNAYYLAQQSAPLAATELQRWVKAALEASGGGGTLMSMQNLPVVETELFPRVGINVRMNGSTEVLEKVLYDLESRHPLLFIDHLQVMSRQIRQRSLQDRKKIIEKTLLTISFELYGYMRDPNAPPVGA</sequence>
<gene>
    <name evidence="2" type="ORF">TAO_0159</name>
</gene>
<dbReference type="EMBL" id="AP014836">
    <property type="protein sequence ID" value="BAW79529.1"/>
    <property type="molecule type" value="Genomic_DNA"/>
</dbReference>
<dbReference type="RefSeq" id="WP_096526185.1">
    <property type="nucleotide sequence ID" value="NZ_AP014836.1"/>
</dbReference>
<evidence type="ECO:0000313" key="3">
    <source>
        <dbReference type="Proteomes" id="UP000243679"/>
    </source>
</evidence>
<organism evidence="2 3">
    <name type="scientific">Candidatus Nitrosoglobus terrae</name>
    <dbReference type="NCBI Taxonomy" id="1630141"/>
    <lineage>
        <taxon>Bacteria</taxon>
        <taxon>Pseudomonadati</taxon>
        <taxon>Pseudomonadota</taxon>
        <taxon>Gammaproteobacteria</taxon>
        <taxon>Chromatiales</taxon>
        <taxon>Chromatiaceae</taxon>
        <taxon>Candidatus Nitrosoglobus</taxon>
    </lineage>
</organism>
<dbReference type="OrthoDB" id="5566245at2"/>
<dbReference type="KEGG" id="ntt:TAO_0159"/>